<keyword evidence="5 8" id="KW-0812">Transmembrane</keyword>
<dbReference type="RefSeq" id="WP_304121406.1">
    <property type="nucleotide sequence ID" value="NZ_DYZA01000077.1"/>
</dbReference>
<name>A0A921AVZ9_9BACT</name>
<dbReference type="PANTHER" id="PTHR30294:SF29">
    <property type="entry name" value="MULTIDRUG ABC TRANSPORTER PERMEASE YBHS-RELATED"/>
    <property type="match status" value="1"/>
</dbReference>
<feature type="transmembrane region" description="Helical" evidence="8">
    <location>
        <begin position="230"/>
        <end position="252"/>
    </location>
</feature>
<dbReference type="InterPro" id="IPR013525">
    <property type="entry name" value="ABC2_TM"/>
</dbReference>
<evidence type="ECO:0000256" key="3">
    <source>
        <dbReference type="ARBA" id="ARBA00022448"/>
    </source>
</evidence>
<dbReference type="AlphaFoldDB" id="A0A921AVZ9"/>
<accession>A0A921AVZ9</accession>
<evidence type="ECO:0000313" key="10">
    <source>
        <dbReference type="EMBL" id="HJD96832.1"/>
    </source>
</evidence>
<proteinExistence type="inferred from homology"/>
<keyword evidence="6 8" id="KW-1133">Transmembrane helix</keyword>
<feature type="domain" description="ABC transmembrane type-2" evidence="9">
    <location>
        <begin position="130"/>
        <end position="374"/>
    </location>
</feature>
<dbReference type="Pfam" id="PF12698">
    <property type="entry name" value="ABC2_membrane_3"/>
    <property type="match status" value="1"/>
</dbReference>
<evidence type="ECO:0000256" key="8">
    <source>
        <dbReference type="SAM" id="Phobius"/>
    </source>
</evidence>
<evidence type="ECO:0000256" key="4">
    <source>
        <dbReference type="ARBA" id="ARBA00022475"/>
    </source>
</evidence>
<dbReference type="InterPro" id="IPR051449">
    <property type="entry name" value="ABC-2_transporter_component"/>
</dbReference>
<sequence>MKAFLRRLSALTVKELRQISRDPSSIMIGLVLPIILILIFGYGLSLDVNNAPVAVVMEHATPLARDTLSGLNGSRYFSPRHVASMREAEELLRKREVDAIIRTASDFDSRFKQGRAEIQLILHGVDSTTATLIHQYTSAMLSLRLQSALERAGRDHAGTGRGSAVVESRIWFNEAANSTWYLVPGLIVIIMTLVGAFLTALIMAREWERGTLEALFVSPVGRAEILLSKIIPYFLLGMAGLLLCLGAARWLFEVPMRGSLTLFFLCSSLYLVVALGMGLAISSVTRSQFLSCQIAIVVSFLPAVILSGFLFDLRSVPLVARIVGNILPATYYMDLLKTLFLAGNNITIILRDSAALLLYAVLFMGVAIRFTRKNLD</sequence>
<evidence type="ECO:0000256" key="2">
    <source>
        <dbReference type="ARBA" id="ARBA00007783"/>
    </source>
</evidence>
<evidence type="ECO:0000256" key="7">
    <source>
        <dbReference type="ARBA" id="ARBA00023136"/>
    </source>
</evidence>
<feature type="transmembrane region" description="Helical" evidence="8">
    <location>
        <begin position="181"/>
        <end position="204"/>
    </location>
</feature>
<dbReference type="InterPro" id="IPR047817">
    <property type="entry name" value="ABC2_TM_bact-type"/>
</dbReference>
<feature type="transmembrane region" description="Helical" evidence="8">
    <location>
        <begin position="258"/>
        <end position="282"/>
    </location>
</feature>
<protein>
    <submittedName>
        <fullName evidence="10">ABC transporter permease</fullName>
    </submittedName>
</protein>
<dbReference type="PROSITE" id="PS51012">
    <property type="entry name" value="ABC_TM2"/>
    <property type="match status" value="1"/>
</dbReference>
<evidence type="ECO:0000313" key="11">
    <source>
        <dbReference type="Proteomes" id="UP000698963"/>
    </source>
</evidence>
<comment type="similarity">
    <text evidence="2">Belongs to the ABC-2 integral membrane protein family.</text>
</comment>
<dbReference type="GO" id="GO:0005886">
    <property type="term" value="C:plasma membrane"/>
    <property type="evidence" value="ECO:0007669"/>
    <property type="project" value="UniProtKB-SubCell"/>
</dbReference>
<keyword evidence="4" id="KW-1003">Cell membrane</keyword>
<dbReference type="Proteomes" id="UP000698963">
    <property type="component" value="Unassembled WGS sequence"/>
</dbReference>
<organism evidence="10 11">
    <name type="scientific">Mailhella massiliensis</name>
    <dbReference type="NCBI Taxonomy" id="1903261"/>
    <lineage>
        <taxon>Bacteria</taxon>
        <taxon>Pseudomonadati</taxon>
        <taxon>Thermodesulfobacteriota</taxon>
        <taxon>Desulfovibrionia</taxon>
        <taxon>Desulfovibrionales</taxon>
        <taxon>Desulfovibrionaceae</taxon>
        <taxon>Mailhella</taxon>
    </lineage>
</organism>
<reference evidence="10" key="1">
    <citation type="journal article" date="2021" name="PeerJ">
        <title>Extensive microbial diversity within the chicken gut microbiome revealed by metagenomics and culture.</title>
        <authorList>
            <person name="Gilroy R."/>
            <person name="Ravi A."/>
            <person name="Getino M."/>
            <person name="Pursley I."/>
            <person name="Horton D.L."/>
            <person name="Alikhan N.F."/>
            <person name="Baker D."/>
            <person name="Gharbi K."/>
            <person name="Hall N."/>
            <person name="Watson M."/>
            <person name="Adriaenssens E.M."/>
            <person name="Foster-Nyarko E."/>
            <person name="Jarju S."/>
            <person name="Secka A."/>
            <person name="Antonio M."/>
            <person name="Oren A."/>
            <person name="Chaudhuri R.R."/>
            <person name="La Ragione R."/>
            <person name="Hildebrand F."/>
            <person name="Pallen M.J."/>
        </authorList>
    </citation>
    <scope>NUCLEOTIDE SEQUENCE</scope>
    <source>
        <strain evidence="10">ChiGjej2B2-19336</strain>
    </source>
</reference>
<keyword evidence="7 8" id="KW-0472">Membrane</keyword>
<gene>
    <name evidence="10" type="ORF">K8W16_04205</name>
</gene>
<dbReference type="GO" id="GO:0140359">
    <property type="term" value="F:ABC-type transporter activity"/>
    <property type="evidence" value="ECO:0007669"/>
    <property type="project" value="InterPro"/>
</dbReference>
<comment type="caution">
    <text evidence="10">The sequence shown here is derived from an EMBL/GenBank/DDBJ whole genome shotgun (WGS) entry which is preliminary data.</text>
</comment>
<keyword evidence="3" id="KW-0813">Transport</keyword>
<dbReference type="PANTHER" id="PTHR30294">
    <property type="entry name" value="MEMBRANE COMPONENT OF ABC TRANSPORTER YHHJ-RELATED"/>
    <property type="match status" value="1"/>
</dbReference>
<evidence type="ECO:0000256" key="6">
    <source>
        <dbReference type="ARBA" id="ARBA00022989"/>
    </source>
</evidence>
<feature type="transmembrane region" description="Helical" evidence="8">
    <location>
        <begin position="26"/>
        <end position="44"/>
    </location>
</feature>
<feature type="transmembrane region" description="Helical" evidence="8">
    <location>
        <begin position="289"/>
        <end position="311"/>
    </location>
</feature>
<evidence type="ECO:0000256" key="5">
    <source>
        <dbReference type="ARBA" id="ARBA00022692"/>
    </source>
</evidence>
<feature type="transmembrane region" description="Helical" evidence="8">
    <location>
        <begin position="348"/>
        <end position="370"/>
    </location>
</feature>
<dbReference type="Gene3D" id="3.40.1710.10">
    <property type="entry name" value="abc type-2 transporter like domain"/>
    <property type="match status" value="1"/>
</dbReference>
<comment type="subcellular location">
    <subcellularLocation>
        <location evidence="1">Cell membrane</location>
        <topology evidence="1">Multi-pass membrane protein</topology>
    </subcellularLocation>
</comment>
<evidence type="ECO:0000256" key="1">
    <source>
        <dbReference type="ARBA" id="ARBA00004651"/>
    </source>
</evidence>
<evidence type="ECO:0000259" key="9">
    <source>
        <dbReference type="PROSITE" id="PS51012"/>
    </source>
</evidence>
<reference evidence="10" key="2">
    <citation type="submission" date="2021-09" db="EMBL/GenBank/DDBJ databases">
        <authorList>
            <person name="Gilroy R."/>
        </authorList>
    </citation>
    <scope>NUCLEOTIDE SEQUENCE</scope>
    <source>
        <strain evidence="10">ChiGjej2B2-19336</strain>
    </source>
</reference>
<dbReference type="EMBL" id="DYZA01000077">
    <property type="protein sequence ID" value="HJD96832.1"/>
    <property type="molecule type" value="Genomic_DNA"/>
</dbReference>